<name>A0A1G2BPR8_9BACT</name>
<gene>
    <name evidence="1" type="ORF">A3H70_03675</name>
</gene>
<dbReference type="InterPro" id="IPR036514">
    <property type="entry name" value="SGNH_hydro_sf"/>
</dbReference>
<dbReference type="InterPro" id="IPR016181">
    <property type="entry name" value="Acyl_CoA_acyltransferase"/>
</dbReference>
<dbReference type="CDD" id="cd07501">
    <property type="entry name" value="HAD_MDP-1_like"/>
    <property type="match status" value="1"/>
</dbReference>
<dbReference type="InterPro" id="IPR010037">
    <property type="entry name" value="FkbH_domain"/>
</dbReference>
<dbReference type="InterPro" id="IPR010033">
    <property type="entry name" value="HAD_SF_ppase_IIIC"/>
</dbReference>
<protein>
    <recommendedName>
        <fullName evidence="3">FCP1 homology domain-containing protein</fullName>
    </recommendedName>
</protein>
<dbReference type="InterPro" id="IPR035679">
    <property type="entry name" value="MDP-1_euk"/>
</dbReference>
<dbReference type="SUPFAM" id="SSF56784">
    <property type="entry name" value="HAD-like"/>
    <property type="match status" value="1"/>
</dbReference>
<accession>A0A1G2BPR8</accession>
<dbReference type="InterPro" id="IPR023214">
    <property type="entry name" value="HAD_sf"/>
</dbReference>
<organism evidence="1 2">
    <name type="scientific">Candidatus Komeilibacteria bacterium RIFCSPLOWO2_02_FULL_48_11</name>
    <dbReference type="NCBI Taxonomy" id="1798553"/>
    <lineage>
        <taxon>Bacteria</taxon>
        <taxon>Candidatus Komeiliibacteriota</taxon>
    </lineage>
</organism>
<dbReference type="STRING" id="1798553.A3H70_03675"/>
<dbReference type="AlphaFoldDB" id="A0A1G2BPR8"/>
<proteinExistence type="predicted"/>
<dbReference type="Gene3D" id="3.40.50.1000">
    <property type="entry name" value="HAD superfamily/HAD-like"/>
    <property type="match status" value="1"/>
</dbReference>
<dbReference type="SUPFAM" id="SSF55729">
    <property type="entry name" value="Acyl-CoA N-acyltransferases (Nat)"/>
    <property type="match status" value="1"/>
</dbReference>
<dbReference type="InterPro" id="IPR036412">
    <property type="entry name" value="HAD-like_sf"/>
</dbReference>
<dbReference type="NCBIfam" id="TIGR01686">
    <property type="entry name" value="FkbH"/>
    <property type="match status" value="1"/>
</dbReference>
<sequence>MTEASSKKVALLSNFTIKGLDNQLRTSAKQYGIDIDVYTGEYGQWQQEILGNRLYEFNPDIIFVIVDFDGLEDQIEMINQLALKISAKIVVCGYGAKRKLDEHFRDNVQIIVFDFEGWLEQVGKNDNWNTKYRELGDLRLHPNAFAPLARELAAYLIPLAGKTKKCLVLDLDNTLWGGIIGEDGLGGIKLSPTGEGAPYYEFQKLIKGLKERGIILAIASSNNEPDVKEVFAKHKHMVLKEDDFAARRVNWNNKAENMRQLAAELNIGLDAMVFIDDDPRNRELIREAIPEVEALEMPVNPAEYLRTLLDYKGFTSLGITDEDIKRTGMYADEKKRRQFKEQVIDLDLFLRGLGLSITIQPVSGAHLPRAAQLTQKTNQFNLTTRRYQEAEIKNMMAKGEKVWILDVKDKFGEYGLTGLIIVRNHEFWEIDTFLMSCRVLGKRIEEEFFGQALNQLKKQDPKTIIGQYLPTAKNEQVKDFYRRFGFTKRESGREGIWERDLSDFTFQPLDFINTDIQQYE</sequence>
<dbReference type="Gene3D" id="3.40.50.1110">
    <property type="entry name" value="SGNH hydrolase"/>
    <property type="match status" value="1"/>
</dbReference>
<comment type="caution">
    <text evidence="1">The sequence shown here is derived from an EMBL/GenBank/DDBJ whole genome shotgun (WGS) entry which is preliminary data.</text>
</comment>
<dbReference type="EMBL" id="MHKO01000059">
    <property type="protein sequence ID" value="OGY90806.1"/>
    <property type="molecule type" value="Genomic_DNA"/>
</dbReference>
<evidence type="ECO:0000313" key="1">
    <source>
        <dbReference type="EMBL" id="OGY90806.1"/>
    </source>
</evidence>
<reference evidence="1 2" key="1">
    <citation type="journal article" date="2016" name="Nat. Commun.">
        <title>Thousands of microbial genomes shed light on interconnected biogeochemical processes in an aquifer system.</title>
        <authorList>
            <person name="Anantharaman K."/>
            <person name="Brown C.T."/>
            <person name="Hug L.A."/>
            <person name="Sharon I."/>
            <person name="Castelle C.J."/>
            <person name="Probst A.J."/>
            <person name="Thomas B.C."/>
            <person name="Singh A."/>
            <person name="Wilkins M.J."/>
            <person name="Karaoz U."/>
            <person name="Brodie E.L."/>
            <person name="Williams K.H."/>
            <person name="Hubbard S.S."/>
            <person name="Banfield J.F."/>
        </authorList>
    </citation>
    <scope>NUCLEOTIDE SEQUENCE [LARGE SCALE GENOMIC DNA]</scope>
</reference>
<dbReference type="NCBIfam" id="TIGR01681">
    <property type="entry name" value="HAD-SF-IIIC"/>
    <property type="match status" value="1"/>
</dbReference>
<evidence type="ECO:0008006" key="3">
    <source>
        <dbReference type="Google" id="ProtNLM"/>
    </source>
</evidence>
<dbReference type="Gene3D" id="3.40.630.30">
    <property type="match status" value="1"/>
</dbReference>
<dbReference type="Proteomes" id="UP000178109">
    <property type="component" value="Unassembled WGS sequence"/>
</dbReference>
<evidence type="ECO:0000313" key="2">
    <source>
        <dbReference type="Proteomes" id="UP000178109"/>
    </source>
</evidence>